<dbReference type="EMBL" id="AP018448">
    <property type="protein sequence ID" value="BBC29264.1"/>
    <property type="molecule type" value="Genomic_DNA"/>
</dbReference>
<dbReference type="Pfam" id="PF02771">
    <property type="entry name" value="Acyl-CoA_dh_N"/>
    <property type="match status" value="1"/>
</dbReference>
<evidence type="ECO:0000313" key="5">
    <source>
        <dbReference type="Proteomes" id="UP001321542"/>
    </source>
</evidence>
<keyword evidence="5" id="KW-1185">Reference proteome</keyword>
<sequence>MTDPELIAAARELIPLLRANAERTERDGNPVPENIRALREAGLFRLTKPAEFGGLELGLPTLVEIISEVGRGCPSTGWILANDAASADFAWQVNEQARAYMFKDDPDTLVLSTNSLSGSTARKTDDGTLISGRFPWSSGCEISEWVVFLGVPVFDEEQNLVAAVNAVAPTSDVTIERTWQVSGMSGTGTQTIVVEDLFIPEYRTVTNAIADLLRDEDQRPSDVTAGSLLSLSSVVGAARGALDVVTEALTRKKRPISTTPYESVTDSPVMRMRYAEAKHLVDSAVLHMRHAAERLDGRAHDEPTPWVERAEIRMHMASALQHARQGVEKLLDVNGASSFRLSDPLQRYWRDLAIGSRHTALNQPIILEDYSLALWGVRPSVTWIT</sequence>
<dbReference type="SUPFAM" id="SSF47203">
    <property type="entry name" value="Acyl-CoA dehydrogenase C-terminal domain-like"/>
    <property type="match status" value="1"/>
</dbReference>
<protein>
    <recommendedName>
        <fullName evidence="6">Acyl-CoA dehydrogenase</fullName>
    </recommendedName>
</protein>
<proteinExistence type="predicted"/>
<dbReference type="InterPro" id="IPR013786">
    <property type="entry name" value="AcylCoA_DH/ox_N"/>
</dbReference>
<dbReference type="Gene3D" id="1.20.140.10">
    <property type="entry name" value="Butyryl-CoA Dehydrogenase, subunit A, domain 3"/>
    <property type="match status" value="1"/>
</dbReference>
<evidence type="ECO:0000259" key="3">
    <source>
        <dbReference type="Pfam" id="PF08028"/>
    </source>
</evidence>
<dbReference type="InterPro" id="IPR036250">
    <property type="entry name" value="AcylCo_DH-like_C"/>
</dbReference>
<dbReference type="Gene3D" id="1.10.540.10">
    <property type="entry name" value="Acyl-CoA dehydrogenase/oxidase, N-terminal domain"/>
    <property type="match status" value="1"/>
</dbReference>
<feature type="domain" description="Acyl-CoA dehydrogenase C-terminal" evidence="3">
    <location>
        <begin position="233"/>
        <end position="362"/>
    </location>
</feature>
<dbReference type="Proteomes" id="UP001321542">
    <property type="component" value="Chromosome"/>
</dbReference>
<reference evidence="4 5" key="2">
    <citation type="journal article" date="2023" name="ChemBioChem">
        <title>Acyltransferase Domain Exchange between Two Independent Type I Polyketide Synthases in the Same Producer Strain of Macrolide Antibiotics.</title>
        <authorList>
            <person name="Kudo F."/>
            <person name="Kishikawa K."/>
            <person name="Tsuboi K."/>
            <person name="Kido T."/>
            <person name="Usui T."/>
            <person name="Hashimoto J."/>
            <person name="Shin-Ya K."/>
            <person name="Miyanaga A."/>
            <person name="Eguchi T."/>
        </authorList>
    </citation>
    <scope>NUCLEOTIDE SEQUENCE [LARGE SCALE GENOMIC DNA]</scope>
    <source>
        <strain evidence="4 5">A-8890</strain>
    </source>
</reference>
<dbReference type="InterPro" id="IPR046373">
    <property type="entry name" value="Acyl-CoA_Oxase/DH_mid-dom_sf"/>
</dbReference>
<dbReference type="SUPFAM" id="SSF56645">
    <property type="entry name" value="Acyl-CoA dehydrogenase NM domain-like"/>
    <property type="match status" value="1"/>
</dbReference>
<dbReference type="Pfam" id="PF08028">
    <property type="entry name" value="Acyl-CoA_dh_2"/>
    <property type="match status" value="1"/>
</dbReference>
<dbReference type="InterPro" id="IPR013107">
    <property type="entry name" value="Acyl-CoA_DH_C"/>
</dbReference>
<evidence type="ECO:0000256" key="1">
    <source>
        <dbReference type="ARBA" id="ARBA00023002"/>
    </source>
</evidence>
<reference evidence="4 5" key="1">
    <citation type="journal article" date="2010" name="ChemBioChem">
        <title>Cloning and characterization of the biosynthetic gene cluster of 16-membered macrolide antibiotic FD-891: involvement of a dual functional cytochrome P450 monooxygenase catalyzing epoxidation and hydroxylation.</title>
        <authorList>
            <person name="Kudo F."/>
            <person name="Motegi A."/>
            <person name="Mizoue K."/>
            <person name="Eguchi T."/>
        </authorList>
    </citation>
    <scope>NUCLEOTIDE SEQUENCE [LARGE SCALE GENOMIC DNA]</scope>
    <source>
        <strain evidence="4 5">A-8890</strain>
    </source>
</reference>
<accession>A0ABM7F149</accession>
<dbReference type="Gene3D" id="2.40.110.10">
    <property type="entry name" value="Butyryl-CoA Dehydrogenase, subunit A, domain 2"/>
    <property type="match status" value="1"/>
</dbReference>
<dbReference type="PIRSF" id="PIRSF016578">
    <property type="entry name" value="HsaA"/>
    <property type="match status" value="1"/>
</dbReference>
<name>A0ABM7F149_9ACTN</name>
<evidence type="ECO:0000313" key="4">
    <source>
        <dbReference type="EMBL" id="BBC29264.1"/>
    </source>
</evidence>
<gene>
    <name evidence="4" type="ORF">SGFS_005580</name>
</gene>
<keyword evidence="1" id="KW-0560">Oxidoreductase</keyword>
<dbReference type="PANTHER" id="PTHR43884:SF12">
    <property type="entry name" value="ISOVALERYL-COA DEHYDROGENASE, MITOCHONDRIAL-RELATED"/>
    <property type="match status" value="1"/>
</dbReference>
<organism evidence="4 5">
    <name type="scientific">Streptomyces graminofaciens</name>
    <dbReference type="NCBI Taxonomy" id="68212"/>
    <lineage>
        <taxon>Bacteria</taxon>
        <taxon>Bacillati</taxon>
        <taxon>Actinomycetota</taxon>
        <taxon>Actinomycetes</taxon>
        <taxon>Kitasatosporales</taxon>
        <taxon>Streptomycetaceae</taxon>
        <taxon>Streptomyces</taxon>
    </lineage>
</organism>
<evidence type="ECO:0008006" key="6">
    <source>
        <dbReference type="Google" id="ProtNLM"/>
    </source>
</evidence>
<dbReference type="PANTHER" id="PTHR43884">
    <property type="entry name" value="ACYL-COA DEHYDROGENASE"/>
    <property type="match status" value="1"/>
</dbReference>
<dbReference type="InterPro" id="IPR037069">
    <property type="entry name" value="AcylCoA_DH/ox_N_sf"/>
</dbReference>
<evidence type="ECO:0000259" key="2">
    <source>
        <dbReference type="Pfam" id="PF02771"/>
    </source>
</evidence>
<feature type="domain" description="Acyl-CoA dehydrogenase/oxidase N-terminal" evidence="2">
    <location>
        <begin position="19"/>
        <end position="81"/>
    </location>
</feature>
<dbReference type="InterPro" id="IPR009100">
    <property type="entry name" value="AcylCoA_DH/oxidase_NM_dom_sf"/>
</dbReference>